<dbReference type="Ensembl" id="ENSSHAT00000039575.1">
    <property type="protein sequence ID" value="ENSSHAP00000024221.1"/>
    <property type="gene ID" value="ENSSHAG00000027987.1"/>
</dbReference>
<feature type="compositionally biased region" description="Basic and acidic residues" evidence="7">
    <location>
        <begin position="254"/>
        <end position="268"/>
    </location>
</feature>
<dbReference type="PANTHER" id="PTHR47622:SF1">
    <property type="entry name" value="ARGININE_SERINE-RICH PROTEIN 1"/>
    <property type="match status" value="1"/>
</dbReference>
<dbReference type="InterPro" id="IPR029656">
    <property type="entry name" value="RSRP1"/>
</dbReference>
<dbReference type="OrthoDB" id="9950396at2759"/>
<dbReference type="GeneID" id="105749905"/>
<comment type="subcellular location">
    <subcellularLocation>
        <location evidence="1">Nucleus</location>
    </subcellularLocation>
</comment>
<proteinExistence type="inferred from homology"/>
<dbReference type="GO" id="GO:0005634">
    <property type="term" value="C:nucleus"/>
    <property type="evidence" value="ECO:0007669"/>
    <property type="project" value="UniProtKB-SubCell"/>
</dbReference>
<dbReference type="GeneTree" id="ENSGT00730000111390"/>
<accession>A0A7N4UXQ5</accession>
<comment type="function">
    <text evidence="6">Probably acts as a spliceosomal factor that contributes to spliceosome assembly and regulates the isoform switching of proteins such as PARP6.</text>
</comment>
<organism evidence="8 9">
    <name type="scientific">Sarcophilus harrisii</name>
    <name type="common">Tasmanian devil</name>
    <name type="synonym">Sarcophilus laniarius</name>
    <dbReference type="NCBI Taxonomy" id="9305"/>
    <lineage>
        <taxon>Eukaryota</taxon>
        <taxon>Metazoa</taxon>
        <taxon>Chordata</taxon>
        <taxon>Craniata</taxon>
        <taxon>Vertebrata</taxon>
        <taxon>Euteleostomi</taxon>
        <taxon>Mammalia</taxon>
        <taxon>Metatheria</taxon>
        <taxon>Dasyuromorphia</taxon>
        <taxon>Dasyuridae</taxon>
        <taxon>Sarcophilus</taxon>
    </lineage>
</organism>
<dbReference type="PANTHER" id="PTHR47622">
    <property type="entry name" value="ARGININE/SERINE-RICH PROTEIN 1"/>
    <property type="match status" value="1"/>
</dbReference>
<evidence type="ECO:0000256" key="3">
    <source>
        <dbReference type="ARBA" id="ARBA00018147"/>
    </source>
</evidence>
<reference evidence="8 9" key="1">
    <citation type="journal article" date="2011" name="Proc. Natl. Acad. Sci. U.S.A.">
        <title>Genetic diversity and population structure of the endangered marsupial Sarcophilus harrisii (Tasmanian devil).</title>
        <authorList>
            <person name="Miller W."/>
            <person name="Hayes V.M."/>
            <person name="Ratan A."/>
            <person name="Petersen D.C."/>
            <person name="Wittekindt N.E."/>
            <person name="Miller J."/>
            <person name="Walenz B."/>
            <person name="Knight J."/>
            <person name="Qi J."/>
            <person name="Zhao F."/>
            <person name="Wang Q."/>
            <person name="Bedoya-Reina O.C."/>
            <person name="Katiyar N."/>
            <person name="Tomsho L.P."/>
            <person name="Kasson L.M."/>
            <person name="Hardie R.A."/>
            <person name="Woodbridge P."/>
            <person name="Tindall E.A."/>
            <person name="Bertelsen M.F."/>
            <person name="Dixon D."/>
            <person name="Pyecroft S."/>
            <person name="Helgen K.M."/>
            <person name="Lesk A.M."/>
            <person name="Pringle T.H."/>
            <person name="Patterson N."/>
            <person name="Zhang Y."/>
            <person name="Kreiss A."/>
            <person name="Woods G.M."/>
            <person name="Jones M.E."/>
            <person name="Schuster S.C."/>
        </authorList>
    </citation>
    <scope>NUCLEOTIDE SEQUENCE [LARGE SCALE GENOMIC DNA]</scope>
</reference>
<evidence type="ECO:0000256" key="4">
    <source>
        <dbReference type="ARBA" id="ARBA00022553"/>
    </source>
</evidence>
<sequence>MTSYVNDMWPGSPQRKDPPAGAGTGRCSRLASRSRSSSSSASSRAVSPRSERSSGSRSRSPSRRRRSRSQSRRRHQRKYRRYSRSYSRSRSRSRGRRYRERLPPRGSRRSPSRSRSRSRGRSRSRRPAPGPRGRRCYGLGRTLYPEPRPGWRSRSHTPLRLSDKDRMELLEIAKANAAKALGTTNIDLPASLKTGLLSKDANYGKQIQSDATKLELSGRFNEDVIKTSSESSSLQRNLPFSSGNSVANPVLQKTTKETARSPKDDEKSQSSYGQWIPVKKEENSLLLSSKTTLSFKF</sequence>
<comment type="similarity">
    <text evidence="2">Belongs to the RSRP family.</text>
</comment>
<keyword evidence="4" id="KW-0597">Phosphoprotein</keyword>
<reference evidence="8" key="2">
    <citation type="submission" date="2025-08" db="UniProtKB">
        <authorList>
            <consortium name="Ensembl"/>
        </authorList>
    </citation>
    <scope>IDENTIFICATION</scope>
</reference>
<feature type="region of interest" description="Disordered" evidence="7">
    <location>
        <begin position="1"/>
        <end position="159"/>
    </location>
</feature>
<gene>
    <name evidence="8" type="primary">RSRP1</name>
</gene>
<name>A0A7N4UXQ5_SARHA</name>
<feature type="compositionally biased region" description="Basic residues" evidence="7">
    <location>
        <begin position="60"/>
        <end position="99"/>
    </location>
</feature>
<dbReference type="RefSeq" id="XP_031818427.1">
    <property type="nucleotide sequence ID" value="XM_031962567.1"/>
</dbReference>
<evidence type="ECO:0000256" key="6">
    <source>
        <dbReference type="ARBA" id="ARBA00034666"/>
    </source>
</evidence>
<feature type="region of interest" description="Disordered" evidence="7">
    <location>
        <begin position="227"/>
        <end position="275"/>
    </location>
</feature>
<evidence type="ECO:0000256" key="5">
    <source>
        <dbReference type="ARBA" id="ARBA00023242"/>
    </source>
</evidence>
<dbReference type="FunCoup" id="A0A7N4UXQ5">
    <property type="interactions" value="886"/>
</dbReference>
<dbReference type="AlphaFoldDB" id="A0A7N4UXQ5"/>
<feature type="compositionally biased region" description="Basic residues" evidence="7">
    <location>
        <begin position="106"/>
        <end position="126"/>
    </location>
</feature>
<protein>
    <recommendedName>
        <fullName evidence="3">Arginine/serine-rich protein 1</fullName>
    </recommendedName>
</protein>
<feature type="compositionally biased region" description="Low complexity" evidence="7">
    <location>
        <begin position="26"/>
        <end position="48"/>
    </location>
</feature>
<keyword evidence="5" id="KW-0539">Nucleus</keyword>
<evidence type="ECO:0000256" key="1">
    <source>
        <dbReference type="ARBA" id="ARBA00004123"/>
    </source>
</evidence>
<dbReference type="InParanoid" id="A0A7N4UXQ5"/>
<dbReference type="CTD" id="57035"/>
<dbReference type="KEGG" id="shr:105749905"/>
<evidence type="ECO:0000256" key="2">
    <source>
        <dbReference type="ARBA" id="ARBA00009534"/>
    </source>
</evidence>
<evidence type="ECO:0000313" key="8">
    <source>
        <dbReference type="Ensembl" id="ENSSHAP00000024221.1"/>
    </source>
</evidence>
<dbReference type="Pfam" id="PF17069">
    <property type="entry name" value="RSRP"/>
    <property type="match status" value="1"/>
</dbReference>
<dbReference type="GO" id="GO:0000245">
    <property type="term" value="P:spliceosomal complex assembly"/>
    <property type="evidence" value="ECO:0007669"/>
    <property type="project" value="Ensembl"/>
</dbReference>
<reference evidence="8" key="3">
    <citation type="submission" date="2025-09" db="UniProtKB">
        <authorList>
            <consortium name="Ensembl"/>
        </authorList>
    </citation>
    <scope>IDENTIFICATION</scope>
</reference>
<keyword evidence="9" id="KW-1185">Reference proteome</keyword>
<dbReference type="Proteomes" id="UP000007648">
    <property type="component" value="Unassembled WGS sequence"/>
</dbReference>
<evidence type="ECO:0000313" key="9">
    <source>
        <dbReference type="Proteomes" id="UP000007648"/>
    </source>
</evidence>
<feature type="compositionally biased region" description="Polar residues" evidence="7">
    <location>
        <begin position="227"/>
        <end position="253"/>
    </location>
</feature>
<evidence type="ECO:0000256" key="7">
    <source>
        <dbReference type="SAM" id="MobiDB-lite"/>
    </source>
</evidence>